<evidence type="ECO:0000259" key="2">
    <source>
        <dbReference type="Pfam" id="PF06985"/>
    </source>
</evidence>
<sequence length="551" mass="63499">MEDNVSGIFRTRPPNPFPFSESNIRWLRNCLSSCRKNHDVCNNYRQEAQSFGQPRYLLDLASCGYGQVRLVELGKVVDFAILSYCWGEKPQYKTTSENLKDHLTGFPLNNLPGTIQCAIKVTRALGLQYLWVDALCILQGDEKTIIDEVRTAHEYYARAAIVIGAASSEHSDADFLAPRDWSYRGYELPVRLIHGEDRTNCRLSLLERAFHKTPEPMDTRVWTFPEAKNALCILRFESERVVWNCPQANHADSDIGELHSPSQICFSTSPFDGSRFMLTNTGDDDPESHLANWFKEVIMYSTRDARAPIDKLRAFDCIAPVVMAKTMGWDLSEYKAGLWMTDMPRQLLWCRDCHDEKHTVTSSSSEKLLMPSWSWASIQSPITWRDQNQLDWDGYTLRVVRCVEEKQLIVKGYVLDSFWDGQNMYSSGSRDNTERVPGRASRPTARSRRLSSSAMSREDTWYQKGIQYATWPIKVVWDTPLLPVRQNMRCLEVRSSVKTTSQPHNTGRSYGIILTRDGSSTSKRLGYFVFEHEGMNYNLLHQRRRRTIIIY</sequence>
<comment type="caution">
    <text evidence="3">The sequence shown here is derived from an EMBL/GenBank/DDBJ whole genome shotgun (WGS) entry which is preliminary data.</text>
</comment>
<evidence type="ECO:0000313" key="4">
    <source>
        <dbReference type="Proteomes" id="UP000434172"/>
    </source>
</evidence>
<protein>
    <recommendedName>
        <fullName evidence="2">Heterokaryon incompatibility domain-containing protein</fullName>
    </recommendedName>
</protein>
<gene>
    <name evidence="3" type="ORF">GQ607_017730</name>
</gene>
<accession>A0A8H3ZKG6</accession>
<dbReference type="Pfam" id="PF06985">
    <property type="entry name" value="HET"/>
    <property type="match status" value="1"/>
</dbReference>
<evidence type="ECO:0000256" key="1">
    <source>
        <dbReference type="SAM" id="MobiDB-lite"/>
    </source>
</evidence>
<dbReference type="OrthoDB" id="3486565at2759"/>
<organism evidence="3 4">
    <name type="scientific">Colletotrichum asianum</name>
    <dbReference type="NCBI Taxonomy" id="702518"/>
    <lineage>
        <taxon>Eukaryota</taxon>
        <taxon>Fungi</taxon>
        <taxon>Dikarya</taxon>
        <taxon>Ascomycota</taxon>
        <taxon>Pezizomycotina</taxon>
        <taxon>Sordariomycetes</taxon>
        <taxon>Hypocreomycetidae</taxon>
        <taxon>Glomerellales</taxon>
        <taxon>Glomerellaceae</taxon>
        <taxon>Colletotrichum</taxon>
        <taxon>Colletotrichum gloeosporioides species complex</taxon>
    </lineage>
</organism>
<reference evidence="3 4" key="1">
    <citation type="submission" date="2019-12" db="EMBL/GenBank/DDBJ databases">
        <title>A genome sequence resource for the geographically widespread anthracnose pathogen Colletotrichum asianum.</title>
        <authorList>
            <person name="Meng Y."/>
        </authorList>
    </citation>
    <scope>NUCLEOTIDE SEQUENCE [LARGE SCALE GENOMIC DNA]</scope>
    <source>
        <strain evidence="3 4">ICMP 18580</strain>
    </source>
</reference>
<dbReference type="PANTHER" id="PTHR33112:SF16">
    <property type="entry name" value="HETEROKARYON INCOMPATIBILITY DOMAIN-CONTAINING PROTEIN"/>
    <property type="match status" value="1"/>
</dbReference>
<evidence type="ECO:0000313" key="3">
    <source>
        <dbReference type="EMBL" id="KAF0315040.1"/>
    </source>
</evidence>
<proteinExistence type="predicted"/>
<dbReference type="EMBL" id="WOWK01000243">
    <property type="protein sequence ID" value="KAF0315040.1"/>
    <property type="molecule type" value="Genomic_DNA"/>
</dbReference>
<feature type="compositionally biased region" description="Low complexity" evidence="1">
    <location>
        <begin position="439"/>
        <end position="452"/>
    </location>
</feature>
<dbReference type="Proteomes" id="UP000434172">
    <property type="component" value="Unassembled WGS sequence"/>
</dbReference>
<name>A0A8H3ZKG6_9PEZI</name>
<keyword evidence="4" id="KW-1185">Reference proteome</keyword>
<dbReference type="InterPro" id="IPR010730">
    <property type="entry name" value="HET"/>
</dbReference>
<dbReference type="AlphaFoldDB" id="A0A8H3ZKG6"/>
<feature type="domain" description="Heterokaryon incompatibility" evidence="2">
    <location>
        <begin position="79"/>
        <end position="226"/>
    </location>
</feature>
<dbReference type="PANTHER" id="PTHR33112">
    <property type="entry name" value="DOMAIN PROTEIN, PUTATIVE-RELATED"/>
    <property type="match status" value="1"/>
</dbReference>
<feature type="region of interest" description="Disordered" evidence="1">
    <location>
        <begin position="427"/>
        <end position="452"/>
    </location>
</feature>